<comment type="subcellular location">
    <subcellularLocation>
        <location evidence="1">Cell membrane</location>
        <topology evidence="1">Multi-pass membrane protein</topology>
    </subcellularLocation>
</comment>
<keyword evidence="5 7" id="KW-0472">Membrane</keyword>
<evidence type="ECO:0000313" key="9">
    <source>
        <dbReference type="EMBL" id="MDR7348251.1"/>
    </source>
</evidence>
<proteinExistence type="predicted"/>
<dbReference type="Pfam" id="PF01292">
    <property type="entry name" value="Ni_hydr_CYTB"/>
    <property type="match status" value="1"/>
</dbReference>
<feature type="region of interest" description="Disordered" evidence="6">
    <location>
        <begin position="1"/>
        <end position="100"/>
    </location>
</feature>
<feature type="transmembrane region" description="Helical" evidence="7">
    <location>
        <begin position="442"/>
        <end position="465"/>
    </location>
</feature>
<dbReference type="InterPro" id="IPR011577">
    <property type="entry name" value="Cyt_b561_bac/Ni-Hgenase"/>
</dbReference>
<keyword evidence="10" id="KW-1185">Reference proteome</keyword>
<accession>A0ABU2B4E2</accession>
<comment type="caution">
    <text evidence="9">The sequence shown here is derived from an EMBL/GenBank/DDBJ whole genome shotgun (WGS) entry which is preliminary data.</text>
</comment>
<dbReference type="InterPro" id="IPR016174">
    <property type="entry name" value="Di-haem_cyt_TM"/>
</dbReference>
<evidence type="ECO:0000256" key="1">
    <source>
        <dbReference type="ARBA" id="ARBA00004651"/>
    </source>
</evidence>
<evidence type="ECO:0000256" key="5">
    <source>
        <dbReference type="ARBA" id="ARBA00023136"/>
    </source>
</evidence>
<gene>
    <name evidence="9" type="ORF">J2S62_002508</name>
</gene>
<feature type="compositionally biased region" description="Polar residues" evidence="6">
    <location>
        <begin position="14"/>
        <end position="28"/>
    </location>
</feature>
<feature type="region of interest" description="Disordered" evidence="6">
    <location>
        <begin position="194"/>
        <end position="261"/>
    </location>
</feature>
<feature type="domain" description="Cytochrome b561 bacterial/Ni-hydrogenase" evidence="8">
    <location>
        <begin position="320"/>
        <end position="519"/>
    </location>
</feature>
<feature type="transmembrane region" description="Helical" evidence="7">
    <location>
        <begin position="526"/>
        <end position="546"/>
    </location>
</feature>
<dbReference type="SUPFAM" id="SSF81342">
    <property type="entry name" value="Transmembrane di-heme cytochromes"/>
    <property type="match status" value="1"/>
</dbReference>
<evidence type="ECO:0000256" key="6">
    <source>
        <dbReference type="SAM" id="MobiDB-lite"/>
    </source>
</evidence>
<sequence>MSKRRMVGWAPLSVENTDAPQPTVSSAISVLEPQTTPESETQTDFTEAPQSVAADGASTPIAESVPGTATTAAEPVQSAASGPIQDPNVPRRRMAGWQPLSVARDGAPVVAPTAAPAAQAPAAAETSAVTEQATPAVAQAVPVAPAPVTEDLPRRRMEGWEPLKVGHPDVAAAIAPQPDPAPAAEEPTLAPVADSAPAAPRRRMGAPAASQESAPAAQPAAQPAAEPAVKTPEVVTPEPAKPAAKTEAAPAGASAQKPPKKEMSKVTKVILTLLSVAVVAAGLVLIAQWARGLEPVANFIATYDGTPTHPEGIEPGIPAWVGWQHFFNFFIMVMVIRSGLLIRNQERPEAYWTPKDGGFFSPNKKNSPQKVSIQQWIHQSFNVLWVANGLIFYVMVFATGHWVRIVPTNWDIFPNIVSAGIQYLSLDWPAENSWVYYNALQIMTYFITVFIAAPIAVLTGLRLSTWWPQKAEGLNKAFTLPVARKIHFFTMVYFILFIIVHLFLVFTTGVLHNLNIMFTARDASDWWGIGVFALSVAVTVGVAWLIKPIFISPIAEKTGTVSTR</sequence>
<organism evidence="9 10">
    <name type="scientific">Enteractinococcus fodinae</name>
    <dbReference type="NCBI Taxonomy" id="684663"/>
    <lineage>
        <taxon>Bacteria</taxon>
        <taxon>Bacillati</taxon>
        <taxon>Actinomycetota</taxon>
        <taxon>Actinomycetes</taxon>
        <taxon>Micrococcales</taxon>
        <taxon>Micrococcaceae</taxon>
    </lineage>
</organism>
<evidence type="ECO:0000256" key="7">
    <source>
        <dbReference type="SAM" id="Phobius"/>
    </source>
</evidence>
<keyword evidence="2" id="KW-1003">Cell membrane</keyword>
<feature type="compositionally biased region" description="Low complexity" evidence="6">
    <location>
        <begin position="32"/>
        <end position="43"/>
    </location>
</feature>
<keyword evidence="4 7" id="KW-1133">Transmembrane helix</keyword>
<dbReference type="Proteomes" id="UP001183794">
    <property type="component" value="Unassembled WGS sequence"/>
</dbReference>
<evidence type="ECO:0000256" key="2">
    <source>
        <dbReference type="ARBA" id="ARBA00022475"/>
    </source>
</evidence>
<evidence type="ECO:0000256" key="4">
    <source>
        <dbReference type="ARBA" id="ARBA00022989"/>
    </source>
</evidence>
<feature type="transmembrane region" description="Helical" evidence="7">
    <location>
        <begin position="269"/>
        <end position="290"/>
    </location>
</feature>
<evidence type="ECO:0000313" key="10">
    <source>
        <dbReference type="Proteomes" id="UP001183794"/>
    </source>
</evidence>
<dbReference type="PANTHER" id="PTHR30485:SF1">
    <property type="entry name" value="CYTOCHROME YDHU-RELATED"/>
    <property type="match status" value="1"/>
</dbReference>
<reference evidence="9 10" key="1">
    <citation type="submission" date="2023-07" db="EMBL/GenBank/DDBJ databases">
        <title>Sequencing the genomes of 1000 actinobacteria strains.</title>
        <authorList>
            <person name="Klenk H.-P."/>
        </authorList>
    </citation>
    <scope>NUCLEOTIDE SEQUENCE [LARGE SCALE GENOMIC DNA]</scope>
    <source>
        <strain evidence="9 10">DSM 22966</strain>
    </source>
</reference>
<dbReference type="Gene3D" id="1.20.950.20">
    <property type="entry name" value="Transmembrane di-heme cytochromes, Chain C"/>
    <property type="match status" value="1"/>
</dbReference>
<feature type="transmembrane region" description="Helical" evidence="7">
    <location>
        <begin position="325"/>
        <end position="342"/>
    </location>
</feature>
<dbReference type="RefSeq" id="WP_310175256.1">
    <property type="nucleotide sequence ID" value="NZ_BAABHE010000002.1"/>
</dbReference>
<dbReference type="EMBL" id="JAVDYJ010000001">
    <property type="protein sequence ID" value="MDR7348251.1"/>
    <property type="molecule type" value="Genomic_DNA"/>
</dbReference>
<keyword evidence="3 7" id="KW-0812">Transmembrane</keyword>
<dbReference type="PANTHER" id="PTHR30485">
    <property type="entry name" value="NI/FE-HYDROGENASE 1 B-TYPE CYTOCHROME SUBUNIT"/>
    <property type="match status" value="1"/>
</dbReference>
<evidence type="ECO:0000259" key="8">
    <source>
        <dbReference type="Pfam" id="PF01292"/>
    </source>
</evidence>
<protein>
    <submittedName>
        <fullName evidence="9">Thiosulfate reductase cytochrome b subunit</fullName>
    </submittedName>
</protein>
<feature type="transmembrane region" description="Helical" evidence="7">
    <location>
        <begin position="383"/>
        <end position="403"/>
    </location>
</feature>
<feature type="compositionally biased region" description="Low complexity" evidence="6">
    <location>
        <begin position="194"/>
        <end position="251"/>
    </location>
</feature>
<name>A0ABU2B4E2_9MICC</name>
<dbReference type="InterPro" id="IPR051542">
    <property type="entry name" value="Hydrogenase_cytochrome"/>
</dbReference>
<feature type="transmembrane region" description="Helical" evidence="7">
    <location>
        <begin position="486"/>
        <end position="506"/>
    </location>
</feature>
<evidence type="ECO:0000256" key="3">
    <source>
        <dbReference type="ARBA" id="ARBA00022692"/>
    </source>
</evidence>